<dbReference type="RefSeq" id="WP_006966446.1">
    <property type="nucleotide sequence ID" value="NZ_APJX01000005.1"/>
</dbReference>
<dbReference type="Proteomes" id="UP000014216">
    <property type="component" value="Unassembled WGS sequence"/>
</dbReference>
<comment type="caution">
    <text evidence="2">The sequence shown here is derived from an EMBL/GenBank/DDBJ whole genome shotgun (WGS) entry which is preliminary data.</text>
</comment>
<feature type="transmembrane region" description="Helical" evidence="1">
    <location>
        <begin position="12"/>
        <end position="30"/>
    </location>
</feature>
<name>S0G5B6_9BACT</name>
<accession>S0G5B6</accession>
<sequence>MRQAGSNHKLVIAIGMIIVAGLLIGAYLFLTRGTDPVSDTNGPSGLEKNKTEIAEPAADLQGAATDPLIQTRPGVVEKQIVKSPAFDYKDLKIDSDFDRLMKKRLQEMGMEKSLDMVILSDESFKMGDHTISMQDILEKNYAEKKEIHESRITEFEQTEVEQMHRYGIYVVQPGDNIWNIHFNVLKEYYASQDIHVAYDADEPTAAGYSSGIGKILKFSEILVIIYNVLEEEIVTDIDLIKPLSKLVIYNMDEVFELLSEIDVNQIDQIRFDGKTLWIPAPEA</sequence>
<evidence type="ECO:0000313" key="2">
    <source>
        <dbReference type="EMBL" id="EMS79321.1"/>
    </source>
</evidence>
<organism evidence="2 3">
    <name type="scientific">Desulfotignum phosphitoxidans DSM 13687</name>
    <dbReference type="NCBI Taxonomy" id="1286635"/>
    <lineage>
        <taxon>Bacteria</taxon>
        <taxon>Pseudomonadati</taxon>
        <taxon>Thermodesulfobacteriota</taxon>
        <taxon>Desulfobacteria</taxon>
        <taxon>Desulfobacterales</taxon>
        <taxon>Desulfobacteraceae</taxon>
        <taxon>Desulfotignum</taxon>
    </lineage>
</organism>
<keyword evidence="1" id="KW-1133">Transmembrane helix</keyword>
<protein>
    <submittedName>
        <fullName evidence="2">Uncharacterized protein</fullName>
    </submittedName>
</protein>
<keyword evidence="3" id="KW-1185">Reference proteome</keyword>
<dbReference type="OrthoDB" id="5415158at2"/>
<gene>
    <name evidence="2" type="ORF">Dpo_5c02470</name>
</gene>
<dbReference type="EMBL" id="APJX01000005">
    <property type="protein sequence ID" value="EMS79321.1"/>
    <property type="molecule type" value="Genomic_DNA"/>
</dbReference>
<proteinExistence type="predicted"/>
<evidence type="ECO:0000313" key="3">
    <source>
        <dbReference type="Proteomes" id="UP000014216"/>
    </source>
</evidence>
<keyword evidence="1" id="KW-0472">Membrane</keyword>
<dbReference type="AlphaFoldDB" id="S0G5B6"/>
<reference evidence="2 3" key="1">
    <citation type="journal article" date="2013" name="Genome Announc.">
        <title>Draft Genome Sequence of Desulfotignum phosphitoxidans DSM 13687 Strain FiPS-3.</title>
        <authorList>
            <person name="Poehlein A."/>
            <person name="Daniel R."/>
            <person name="Simeonova D.D."/>
        </authorList>
    </citation>
    <scope>NUCLEOTIDE SEQUENCE [LARGE SCALE GENOMIC DNA]</scope>
    <source>
        <strain evidence="2 3">DSM 13687</strain>
    </source>
</reference>
<evidence type="ECO:0000256" key="1">
    <source>
        <dbReference type="SAM" id="Phobius"/>
    </source>
</evidence>
<keyword evidence="1" id="KW-0812">Transmembrane</keyword>